<name>A0A016VZZ3_9BILA</name>
<dbReference type="AlphaFoldDB" id="A0A016VZZ3"/>
<gene>
    <name evidence="1" type="primary">Acey_s0003.g1649</name>
    <name evidence="1" type="ORF">Y032_0003g1649</name>
</gene>
<comment type="caution">
    <text evidence="1">The sequence shown here is derived from an EMBL/GenBank/DDBJ whole genome shotgun (WGS) entry which is preliminary data.</text>
</comment>
<keyword evidence="2" id="KW-1185">Reference proteome</keyword>
<proteinExistence type="predicted"/>
<dbReference type="EMBL" id="JARK01001339">
    <property type="protein sequence ID" value="EYC32552.1"/>
    <property type="molecule type" value="Genomic_DNA"/>
</dbReference>
<organism evidence="1 2">
    <name type="scientific">Ancylostoma ceylanicum</name>
    <dbReference type="NCBI Taxonomy" id="53326"/>
    <lineage>
        <taxon>Eukaryota</taxon>
        <taxon>Metazoa</taxon>
        <taxon>Ecdysozoa</taxon>
        <taxon>Nematoda</taxon>
        <taxon>Chromadorea</taxon>
        <taxon>Rhabditida</taxon>
        <taxon>Rhabditina</taxon>
        <taxon>Rhabditomorpha</taxon>
        <taxon>Strongyloidea</taxon>
        <taxon>Ancylostomatidae</taxon>
        <taxon>Ancylostomatinae</taxon>
        <taxon>Ancylostoma</taxon>
    </lineage>
</organism>
<accession>A0A016VZZ3</accession>
<evidence type="ECO:0000313" key="1">
    <source>
        <dbReference type="EMBL" id="EYC32552.1"/>
    </source>
</evidence>
<sequence length="67" mass="8026">MWVDHIPPTFTSPVSILNALGFLDRELRRKKSDTTDKSKILPHIKQNYIFRFEKPIYCDTVYSLYYD</sequence>
<protein>
    <submittedName>
        <fullName evidence="1">Uncharacterized protein</fullName>
    </submittedName>
</protein>
<dbReference type="Proteomes" id="UP000024635">
    <property type="component" value="Unassembled WGS sequence"/>
</dbReference>
<evidence type="ECO:0000313" key="2">
    <source>
        <dbReference type="Proteomes" id="UP000024635"/>
    </source>
</evidence>
<reference evidence="2" key="1">
    <citation type="journal article" date="2015" name="Nat. Genet.">
        <title>The genome and transcriptome of the zoonotic hookworm Ancylostoma ceylanicum identify infection-specific gene families.</title>
        <authorList>
            <person name="Schwarz E.M."/>
            <person name="Hu Y."/>
            <person name="Antoshechkin I."/>
            <person name="Miller M.M."/>
            <person name="Sternberg P.W."/>
            <person name="Aroian R.V."/>
        </authorList>
    </citation>
    <scope>NUCLEOTIDE SEQUENCE</scope>
    <source>
        <strain evidence="2">HY135</strain>
    </source>
</reference>